<name>A0ABD0YGI2_9HEMI</name>
<sequence>MITLPDIDVLDSVLSQLRSNAVSVSFLHIGSQFHPHCCHGLVPYSELMQFISSATLGAYIPSPPHTAENRLINLYHEMFVTWSFRKRSVFRDLITPIPRHGDWNISNQSFYGNREPQLLTKNHAEENLNVSISRVLFCRLHEGYMIKNVHMKGNDLEVTLVLPWSNHIFIEYVVTSQWPEQSDINSVHYILSVKAPYEFLHDITCLMKKRFHSPYRQAVVSRFWSTLKTLSHTDLLLSRLDSFLTNPVAFNLPDSVRSGMPLFYLPANAGPPTSSASGSTCIAFTQFWRPVVMLEPGVWQKWFHTHRLGVILQPDRPIPHSLYAITNNTTIQVLQCRQAAAALFNILKKMATFVLIENHSYIKIITPLNGDKGPNWFSVIRVTTKPPCAVIHIAFLGGTPGRIRHQVIESIKEEISHLKIPQRCELPRKQDNPSDNNLRSEVECCTLLQKPLEKILIRYERMPCEFRTVVFPDGTQPVSAAKPLRPTSTLITTLSRYLHHKRSIWDAHMPSVSHNNSLPVMLTTLTKMRLQEGFRFAHCTAGIINMVLEVQMKCYEDDKPVGNSGKFQPCVVQYVLFPPHMTSISAKGSNSGDEAADETDNEIRTELITECWIEPQHGIVTQSPSHRQYLENLQYHQIADMVCTYALFYLFYKLITTFNNNKELLGEARDQLYSFVYVWTDCHLRI</sequence>
<dbReference type="InterPro" id="IPR033228">
    <property type="entry name" value="SZT2"/>
</dbReference>
<dbReference type="AlphaFoldDB" id="A0ABD0YGI2"/>
<dbReference type="PANTHER" id="PTHR14918">
    <property type="entry name" value="KICSTOR COMPLEX PROTEIN SZT2"/>
    <property type="match status" value="1"/>
</dbReference>
<organism evidence="1 2">
    <name type="scientific">Ranatra chinensis</name>
    <dbReference type="NCBI Taxonomy" id="642074"/>
    <lineage>
        <taxon>Eukaryota</taxon>
        <taxon>Metazoa</taxon>
        <taxon>Ecdysozoa</taxon>
        <taxon>Arthropoda</taxon>
        <taxon>Hexapoda</taxon>
        <taxon>Insecta</taxon>
        <taxon>Pterygota</taxon>
        <taxon>Neoptera</taxon>
        <taxon>Paraneoptera</taxon>
        <taxon>Hemiptera</taxon>
        <taxon>Heteroptera</taxon>
        <taxon>Panheteroptera</taxon>
        <taxon>Nepomorpha</taxon>
        <taxon>Nepidae</taxon>
        <taxon>Ranatrinae</taxon>
        <taxon>Ranatra</taxon>
    </lineage>
</organism>
<dbReference type="PANTHER" id="PTHR14918:SF3">
    <property type="entry name" value="KICSTOR COMPLEX PROTEIN SZT2"/>
    <property type="match status" value="1"/>
</dbReference>
<evidence type="ECO:0000313" key="1">
    <source>
        <dbReference type="EMBL" id="KAL1130345.1"/>
    </source>
</evidence>
<evidence type="ECO:0000313" key="2">
    <source>
        <dbReference type="Proteomes" id="UP001558652"/>
    </source>
</evidence>
<protein>
    <submittedName>
        <fullName evidence="1">Uncharacterized protein</fullName>
    </submittedName>
</protein>
<reference evidence="1 2" key="1">
    <citation type="submission" date="2024-07" db="EMBL/GenBank/DDBJ databases">
        <title>Chromosome-level genome assembly of the water stick insect Ranatra chinensis (Heteroptera: Nepidae).</title>
        <authorList>
            <person name="Liu X."/>
        </authorList>
    </citation>
    <scope>NUCLEOTIDE SEQUENCE [LARGE SCALE GENOMIC DNA]</scope>
    <source>
        <strain evidence="1">Cailab_2021Rc</strain>
        <tissue evidence="1">Muscle</tissue>
    </source>
</reference>
<keyword evidence="2" id="KW-1185">Reference proteome</keyword>
<comment type="caution">
    <text evidence="1">The sequence shown here is derived from an EMBL/GenBank/DDBJ whole genome shotgun (WGS) entry which is preliminary data.</text>
</comment>
<gene>
    <name evidence="1" type="ORF">AAG570_013283</name>
</gene>
<dbReference type="Proteomes" id="UP001558652">
    <property type="component" value="Unassembled WGS sequence"/>
</dbReference>
<accession>A0ABD0YGI2</accession>
<proteinExistence type="predicted"/>
<dbReference type="EMBL" id="JBFDAA010000008">
    <property type="protein sequence ID" value="KAL1130345.1"/>
    <property type="molecule type" value="Genomic_DNA"/>
</dbReference>